<dbReference type="EMBL" id="NXID01000065">
    <property type="protein sequence ID" value="RXK13001.1"/>
    <property type="molecule type" value="Genomic_DNA"/>
</dbReference>
<evidence type="ECO:0000313" key="1">
    <source>
        <dbReference type="EMBL" id="RXK13001.1"/>
    </source>
</evidence>
<proteinExistence type="predicted"/>
<dbReference type="AlphaFoldDB" id="A0AAX2ADI1"/>
<sequence>MPKARKEYECFECKKTINIGEEYERRMRYETPNDYKFGGTQSGIQKCICLKCISENRYSYIDEKFNKIQTDKSIIKFGSEYGRKWTELANDYMIFIYSKIKDGKHRVEIEREYNRRLLNSLPCEITPLDATQREDKIEQLRQVYIKNENAEYKSLTLHMEKCYKQIAENKTVSYKRMGVDRFFCWYIDNNDNTYIETKTIIALYKRGLLKPIKFTDDLLDFRPTKYEVIEKDIVPKKTKRLTKRAINDWAKENNFGIRENIVWKTTWQDADVIKLGYEFTFATSLDKNRCGYSIYCYGTLNDIKKYNSLELVKIIREEIHKIEKDTNDYAYDLHSEVFKDKYAITDISYSEGYGFGGRIYTPFYEKNVIDFKNSKY</sequence>
<accession>A0AAX2ADI1</accession>
<gene>
    <name evidence="1" type="ORF">CP985_13485</name>
</gene>
<protein>
    <submittedName>
        <fullName evidence="1">Uncharacterized protein</fullName>
    </submittedName>
</protein>
<name>A0AAX2ADI1_9BACT</name>
<reference evidence="1 2" key="1">
    <citation type="submission" date="2017-09" db="EMBL/GenBank/DDBJ databases">
        <title>Genomics of the genus Arcobacter.</title>
        <authorList>
            <person name="Perez-Cataluna A."/>
            <person name="Figueras M.J."/>
            <person name="Salas-Masso N."/>
        </authorList>
    </citation>
    <scope>NUCLEOTIDE SEQUENCE [LARGE SCALE GENOMIC DNA]</scope>
    <source>
        <strain evidence="1 2">CECT 7386</strain>
    </source>
</reference>
<evidence type="ECO:0000313" key="2">
    <source>
        <dbReference type="Proteomes" id="UP000290092"/>
    </source>
</evidence>
<dbReference type="KEGG" id="amyt:AMYT_a0199"/>
<comment type="caution">
    <text evidence="1">The sequence shown here is derived from an EMBL/GenBank/DDBJ whole genome shotgun (WGS) entry which is preliminary data.</text>
</comment>
<organism evidence="1 2">
    <name type="scientific">Malaciobacter mytili LMG 24559</name>
    <dbReference type="NCBI Taxonomy" id="1032238"/>
    <lineage>
        <taxon>Bacteria</taxon>
        <taxon>Pseudomonadati</taxon>
        <taxon>Campylobacterota</taxon>
        <taxon>Epsilonproteobacteria</taxon>
        <taxon>Campylobacterales</taxon>
        <taxon>Arcobacteraceae</taxon>
        <taxon>Malaciobacter</taxon>
    </lineage>
</organism>
<dbReference type="Proteomes" id="UP000290092">
    <property type="component" value="Unassembled WGS sequence"/>
</dbReference>
<keyword evidence="2" id="KW-1185">Reference proteome</keyword>
<dbReference type="RefSeq" id="WP_114843398.1">
    <property type="nucleotide sequence ID" value="NZ_CP031220.1"/>
</dbReference>